<feature type="compositionally biased region" description="Basic and acidic residues" evidence="1">
    <location>
        <begin position="1"/>
        <end position="10"/>
    </location>
</feature>
<organism evidence="2">
    <name type="scientific">uncultured Rubrobacteraceae bacterium</name>
    <dbReference type="NCBI Taxonomy" id="349277"/>
    <lineage>
        <taxon>Bacteria</taxon>
        <taxon>Bacillati</taxon>
        <taxon>Actinomycetota</taxon>
        <taxon>Rubrobacteria</taxon>
        <taxon>Rubrobacterales</taxon>
        <taxon>Rubrobacteraceae</taxon>
        <taxon>environmental samples</taxon>
    </lineage>
</organism>
<name>A0A6J4RPE8_9ACTN</name>
<dbReference type="AlphaFoldDB" id="A0A6J4RPE8"/>
<evidence type="ECO:0000256" key="1">
    <source>
        <dbReference type="SAM" id="MobiDB-lite"/>
    </source>
</evidence>
<feature type="non-terminal residue" evidence="2">
    <location>
        <position position="1"/>
    </location>
</feature>
<accession>A0A6J4RPE8</accession>
<dbReference type="EMBL" id="CADCVH010000108">
    <property type="protein sequence ID" value="CAA9473044.1"/>
    <property type="molecule type" value="Genomic_DNA"/>
</dbReference>
<gene>
    <name evidence="2" type="ORF">AVDCRST_MAG02-4227</name>
</gene>
<feature type="compositionally biased region" description="Low complexity" evidence="1">
    <location>
        <begin position="11"/>
        <end position="20"/>
    </location>
</feature>
<protein>
    <submittedName>
        <fullName evidence="2">Uncharacterized protein</fullName>
    </submittedName>
</protein>
<sequence length="39" mass="4106">EEAARGRERGSSASSATFRGARGEARARIENGAAESRDL</sequence>
<proteinExistence type="predicted"/>
<feature type="compositionally biased region" description="Basic and acidic residues" evidence="1">
    <location>
        <begin position="21"/>
        <end position="39"/>
    </location>
</feature>
<reference evidence="2" key="1">
    <citation type="submission" date="2020-02" db="EMBL/GenBank/DDBJ databases">
        <authorList>
            <person name="Meier V. D."/>
        </authorList>
    </citation>
    <scope>NUCLEOTIDE SEQUENCE</scope>
    <source>
        <strain evidence="2">AVDCRST_MAG02</strain>
    </source>
</reference>
<evidence type="ECO:0000313" key="2">
    <source>
        <dbReference type="EMBL" id="CAA9473044.1"/>
    </source>
</evidence>
<feature type="region of interest" description="Disordered" evidence="1">
    <location>
        <begin position="1"/>
        <end position="39"/>
    </location>
</feature>
<feature type="non-terminal residue" evidence="2">
    <location>
        <position position="39"/>
    </location>
</feature>